<proteinExistence type="predicted"/>
<dbReference type="PANTHER" id="PTHR30055">
    <property type="entry name" value="HTH-TYPE TRANSCRIPTIONAL REGULATOR RUTR"/>
    <property type="match status" value="1"/>
</dbReference>
<evidence type="ECO:0000313" key="6">
    <source>
        <dbReference type="EMBL" id="KOY14815.1"/>
    </source>
</evidence>
<dbReference type="Pfam" id="PF00440">
    <property type="entry name" value="TetR_N"/>
    <property type="match status" value="1"/>
</dbReference>
<feature type="DNA-binding region" description="H-T-H motif" evidence="4">
    <location>
        <begin position="27"/>
        <end position="46"/>
    </location>
</feature>
<evidence type="ECO:0000256" key="4">
    <source>
        <dbReference type="PROSITE-ProRule" id="PRU00335"/>
    </source>
</evidence>
<keyword evidence="7" id="KW-1185">Reference proteome</keyword>
<evidence type="ECO:0000259" key="5">
    <source>
        <dbReference type="PROSITE" id="PS50977"/>
    </source>
</evidence>
<evidence type="ECO:0000256" key="2">
    <source>
        <dbReference type="ARBA" id="ARBA00023125"/>
    </source>
</evidence>
<keyword evidence="2 4" id="KW-0238">DNA-binding</keyword>
<dbReference type="InterPro" id="IPR050109">
    <property type="entry name" value="HTH-type_TetR-like_transc_reg"/>
</dbReference>
<dbReference type="InterPro" id="IPR036271">
    <property type="entry name" value="Tet_transcr_reg_TetR-rel_C_sf"/>
</dbReference>
<comment type="caution">
    <text evidence="6">The sequence shown here is derived from an EMBL/GenBank/DDBJ whole genome shotgun (WGS) entry which is preliminary data.</text>
</comment>
<feature type="domain" description="HTH tetR-type" evidence="5">
    <location>
        <begin position="4"/>
        <end position="64"/>
    </location>
</feature>
<dbReference type="SUPFAM" id="SSF48498">
    <property type="entry name" value="Tetracyclin repressor-like, C-terminal domain"/>
    <property type="match status" value="1"/>
</dbReference>
<dbReference type="PANTHER" id="PTHR30055:SF234">
    <property type="entry name" value="HTH-TYPE TRANSCRIPTIONAL REGULATOR BETI"/>
    <property type="match status" value="1"/>
</dbReference>
<keyword evidence="1" id="KW-0805">Transcription regulation</keyword>
<evidence type="ECO:0000313" key="7">
    <source>
        <dbReference type="Proteomes" id="UP000037688"/>
    </source>
</evidence>
<dbReference type="PRINTS" id="PR00455">
    <property type="entry name" value="HTHTETR"/>
</dbReference>
<dbReference type="GO" id="GO:0003700">
    <property type="term" value="F:DNA-binding transcription factor activity"/>
    <property type="evidence" value="ECO:0007669"/>
    <property type="project" value="TreeGrafter"/>
</dbReference>
<dbReference type="PROSITE" id="PS50977">
    <property type="entry name" value="HTH_TETR_2"/>
    <property type="match status" value="1"/>
</dbReference>
<dbReference type="AlphaFoldDB" id="A0A0N1IWL6"/>
<keyword evidence="3" id="KW-0804">Transcription</keyword>
<dbReference type="Proteomes" id="UP000037688">
    <property type="component" value="Unassembled WGS sequence"/>
</dbReference>
<accession>A0A0N1IWL6</accession>
<gene>
    <name evidence="6" type="ORF">AMS66_18705</name>
</gene>
<dbReference type="PATRIC" id="fig|1705561.3.peg.3869"/>
<evidence type="ECO:0000256" key="1">
    <source>
        <dbReference type="ARBA" id="ARBA00023015"/>
    </source>
</evidence>
<dbReference type="GO" id="GO:0000976">
    <property type="term" value="F:transcription cis-regulatory region binding"/>
    <property type="evidence" value="ECO:0007669"/>
    <property type="project" value="TreeGrafter"/>
</dbReference>
<dbReference type="OrthoDB" id="9806334at2"/>
<dbReference type="InterPro" id="IPR009057">
    <property type="entry name" value="Homeodomain-like_sf"/>
</dbReference>
<reference evidence="6 7" key="1">
    <citation type="submission" date="2015-08" db="EMBL/GenBank/DDBJ databases">
        <title>Draft genome sequence of cellulolytic and xylanolytic Paenibacillus sp. A59, isolated from a decaying forest soil from Patagonia, Argentina.</title>
        <authorList>
            <person name="Ghio S."/>
            <person name="Caceres A.M."/>
            <person name="Talia P."/>
            <person name="Grasso D."/>
            <person name="Campos E."/>
        </authorList>
    </citation>
    <scope>NUCLEOTIDE SEQUENCE [LARGE SCALE GENOMIC DNA]</scope>
    <source>
        <strain evidence="6 7">A59</strain>
    </source>
</reference>
<evidence type="ECO:0000256" key="3">
    <source>
        <dbReference type="ARBA" id="ARBA00023163"/>
    </source>
</evidence>
<sequence length="180" mass="19920">MRSNSRRHELLASASYIVEHLGMEKLTLEAVAKHAGVSKGGLLHHFPNKEAIVTAMIEEFGDTFLSELQQKSSESIDEAGKWSRAYIETTFHDPKTTAALSTALLAVLFSKPELLAAYNKKNNVLQADILNDGIAPVNAAIIKLATDGLWFSEIFGVGMLDEDLRKQVEERLMKMSFEAK</sequence>
<dbReference type="RefSeq" id="WP_053782244.1">
    <property type="nucleotide sequence ID" value="NZ_LITU01000068.1"/>
</dbReference>
<dbReference type="InterPro" id="IPR041479">
    <property type="entry name" value="TetR_CgmR_C"/>
</dbReference>
<organism evidence="6 7">
    <name type="scientific">Paenibacillus xylanivorans</name>
    <dbReference type="NCBI Taxonomy" id="1705561"/>
    <lineage>
        <taxon>Bacteria</taxon>
        <taxon>Bacillati</taxon>
        <taxon>Bacillota</taxon>
        <taxon>Bacilli</taxon>
        <taxon>Bacillales</taxon>
        <taxon>Paenibacillaceae</taxon>
        <taxon>Paenibacillus</taxon>
    </lineage>
</organism>
<name>A0A0N1IWL6_9BACL</name>
<dbReference type="InterPro" id="IPR001647">
    <property type="entry name" value="HTH_TetR"/>
</dbReference>
<dbReference type="EMBL" id="LITU01000068">
    <property type="protein sequence ID" value="KOY14815.1"/>
    <property type="molecule type" value="Genomic_DNA"/>
</dbReference>
<dbReference type="Pfam" id="PF17937">
    <property type="entry name" value="TetR_C_28"/>
    <property type="match status" value="1"/>
</dbReference>
<dbReference type="SUPFAM" id="SSF46689">
    <property type="entry name" value="Homeodomain-like"/>
    <property type="match status" value="1"/>
</dbReference>
<protein>
    <submittedName>
        <fullName evidence="6">Transcriptional regulator</fullName>
    </submittedName>
</protein>
<dbReference type="Gene3D" id="1.10.357.10">
    <property type="entry name" value="Tetracycline Repressor, domain 2"/>
    <property type="match status" value="1"/>
</dbReference>